<reference evidence="1" key="1">
    <citation type="submission" date="2022-04" db="EMBL/GenBank/DDBJ databases">
        <title>Lysobacter sp. CAU 1642 isolated from sea sand.</title>
        <authorList>
            <person name="Kim W."/>
        </authorList>
    </citation>
    <scope>NUCLEOTIDE SEQUENCE</scope>
    <source>
        <strain evidence="1">CAU 1642</strain>
    </source>
</reference>
<protein>
    <recommendedName>
        <fullName evidence="3">DUF3016 domain-containing protein</fullName>
    </recommendedName>
</protein>
<evidence type="ECO:0008006" key="3">
    <source>
        <dbReference type="Google" id="ProtNLM"/>
    </source>
</evidence>
<comment type="caution">
    <text evidence="1">The sequence shown here is derived from an EMBL/GenBank/DDBJ whole genome shotgun (WGS) entry which is preliminary data.</text>
</comment>
<gene>
    <name evidence="1" type="ORF">M0G41_06160</name>
</gene>
<accession>A0ABT0GFX6</accession>
<dbReference type="EMBL" id="JALNMH010000004">
    <property type="protein sequence ID" value="MCK7593252.1"/>
    <property type="molecule type" value="Genomic_DNA"/>
</dbReference>
<proteinExistence type="predicted"/>
<dbReference type="RefSeq" id="WP_248206543.1">
    <property type="nucleotide sequence ID" value="NZ_JALNMH010000004.1"/>
</dbReference>
<keyword evidence="2" id="KW-1185">Reference proteome</keyword>
<dbReference type="Proteomes" id="UP001431449">
    <property type="component" value="Unassembled WGS sequence"/>
</dbReference>
<evidence type="ECO:0000313" key="1">
    <source>
        <dbReference type="EMBL" id="MCK7593252.1"/>
    </source>
</evidence>
<sequence>MSRGVPLLPLAALGVTAWAALWSLIALSNPELPAVSERMTVDQPIRLVRSEADMDVARDRLEVAFADKAAAALRERLGFGYRFEMTRLESLTLRDDRADARLWGLLIAANQAPAMLRVDLRLDRRTQQVERLYAQAYGEREDDPFITAWIANDPGTLQAAR</sequence>
<evidence type="ECO:0000313" key="2">
    <source>
        <dbReference type="Proteomes" id="UP001431449"/>
    </source>
</evidence>
<name>A0ABT0GFX6_9GAMM</name>
<organism evidence="1 2">
    <name type="scientific">Pseudomarimonas salicorniae</name>
    <dbReference type="NCBI Taxonomy" id="2933270"/>
    <lineage>
        <taxon>Bacteria</taxon>
        <taxon>Pseudomonadati</taxon>
        <taxon>Pseudomonadota</taxon>
        <taxon>Gammaproteobacteria</taxon>
        <taxon>Lysobacterales</taxon>
        <taxon>Lysobacteraceae</taxon>
        <taxon>Pseudomarimonas</taxon>
    </lineage>
</organism>